<sequence>MSNFKKKFLISLFCMVLLIVLVNFPVWGMDKKEGAEHGFNFWKEVWRWVNFIILIAVIYKFLSTPVKEFLVTRVENIKMMLSSSSDALKKAENKLKEAEKIFEGLKEEIEGLRKKSKETMELEKERIGKETEEMNKKINEQAKNNIEQLYRKSKKYISNELIREAIKISEELLRKEFTKDHQKVLVEKYINSLEELN</sequence>
<dbReference type="InterPro" id="IPR050059">
    <property type="entry name" value="ATP_synthase_B_chain"/>
</dbReference>
<evidence type="ECO:0000256" key="10">
    <source>
        <dbReference type="ARBA" id="ARBA00025198"/>
    </source>
</evidence>
<feature type="coiled-coil region" evidence="14">
    <location>
        <begin position="74"/>
        <end position="159"/>
    </location>
</feature>
<dbReference type="GO" id="GO:0045259">
    <property type="term" value="C:proton-transporting ATP synthase complex"/>
    <property type="evidence" value="ECO:0007669"/>
    <property type="project" value="UniProtKB-KW"/>
</dbReference>
<comment type="function">
    <text evidence="10 12">F(1)F(0) ATP synthase produces ATP from ADP in the presence of a proton or sodium gradient. F-type ATPases consist of two structural domains, F(1) containing the extramembraneous catalytic core and F(0) containing the membrane proton channel, linked together by a central stalk and a peripheral stalk. During catalysis, ATP synthesis in the catalytic domain of F(1) is coupled via a rotary mechanism of the central stalk subunits to proton translocation.</text>
</comment>
<comment type="subunit">
    <text evidence="12">F-type ATPases have 2 components, F(1) - the catalytic core - and F(0) - the membrane proton channel. F(1) has five subunits: alpha(3), beta(3), gamma(1), delta(1), epsilon(1). F(0) has three main subunits: a(1), b(2) and c(10-14). The alpha and beta chains form an alternating ring which encloses part of the gamma chain. F(1) is attached to F(0) by a central stalk formed by the gamma and epsilon chains, while a peripheral stalk is formed by the delta and b chains.</text>
</comment>
<evidence type="ECO:0000256" key="11">
    <source>
        <dbReference type="ARBA" id="ARBA00037847"/>
    </source>
</evidence>
<keyword evidence="9 12" id="KW-0066">ATP synthesis</keyword>
<evidence type="ECO:0000256" key="7">
    <source>
        <dbReference type="ARBA" id="ARBA00023065"/>
    </source>
</evidence>
<evidence type="ECO:0000256" key="2">
    <source>
        <dbReference type="ARBA" id="ARBA00022448"/>
    </source>
</evidence>
<evidence type="ECO:0000256" key="8">
    <source>
        <dbReference type="ARBA" id="ARBA00023136"/>
    </source>
</evidence>
<comment type="caution">
    <text evidence="12">Lacks conserved residue(s) required for the propagation of feature annotation.</text>
</comment>
<keyword evidence="12" id="KW-1003">Cell membrane</keyword>
<keyword evidence="2 12" id="KW-0813">Transport</keyword>
<evidence type="ECO:0000256" key="13">
    <source>
        <dbReference type="RuleBase" id="RU003848"/>
    </source>
</evidence>
<evidence type="ECO:0000256" key="12">
    <source>
        <dbReference type="HAMAP-Rule" id="MF_01398"/>
    </source>
</evidence>
<dbReference type="PANTHER" id="PTHR33445:SF1">
    <property type="entry name" value="ATP SYNTHASE SUBUNIT B"/>
    <property type="match status" value="1"/>
</dbReference>
<feature type="transmembrane region" description="Helical" evidence="12">
    <location>
        <begin position="7"/>
        <end position="25"/>
    </location>
</feature>
<reference evidence="15 16" key="1">
    <citation type="journal article" date="2016" name="Nat. Commun.">
        <title>Thousands of microbial genomes shed light on interconnected biogeochemical processes in an aquifer system.</title>
        <authorList>
            <person name="Anantharaman K."/>
            <person name="Brown C.T."/>
            <person name="Hug L.A."/>
            <person name="Sharon I."/>
            <person name="Castelle C.J."/>
            <person name="Probst A.J."/>
            <person name="Thomas B.C."/>
            <person name="Singh A."/>
            <person name="Wilkins M.J."/>
            <person name="Karaoz U."/>
            <person name="Brodie E.L."/>
            <person name="Williams K.H."/>
            <person name="Hubbard S.S."/>
            <person name="Banfield J.F."/>
        </authorList>
    </citation>
    <scope>NUCLEOTIDE SEQUENCE [LARGE SCALE GENOMIC DNA]</scope>
</reference>
<evidence type="ECO:0000256" key="4">
    <source>
        <dbReference type="ARBA" id="ARBA00022692"/>
    </source>
</evidence>
<dbReference type="GO" id="GO:0046961">
    <property type="term" value="F:proton-transporting ATPase activity, rotational mechanism"/>
    <property type="evidence" value="ECO:0007669"/>
    <property type="project" value="TreeGrafter"/>
</dbReference>
<gene>
    <name evidence="12" type="primary">atpF</name>
    <name evidence="15" type="ORF">A2042_08675</name>
</gene>
<name>A0A1F7RBM4_9BACT</name>
<dbReference type="InterPro" id="IPR002146">
    <property type="entry name" value="ATP_synth_b/b'su_bac/chlpt"/>
</dbReference>
<dbReference type="Pfam" id="PF00430">
    <property type="entry name" value="ATP-synt_B"/>
    <property type="match status" value="1"/>
</dbReference>
<feature type="transmembrane region" description="Helical" evidence="12">
    <location>
        <begin position="45"/>
        <end position="62"/>
    </location>
</feature>
<keyword evidence="6 12" id="KW-1133">Transmembrane helix</keyword>
<organism evidence="15 16">
    <name type="scientific">Candidatus Schekmanbacteria bacterium GWA2_38_11</name>
    <dbReference type="NCBI Taxonomy" id="1817876"/>
    <lineage>
        <taxon>Bacteria</taxon>
        <taxon>Candidatus Schekmaniibacteriota</taxon>
    </lineage>
</organism>
<comment type="similarity">
    <text evidence="1 12 13">Belongs to the ATPase B chain family.</text>
</comment>
<evidence type="ECO:0000313" key="15">
    <source>
        <dbReference type="EMBL" id="OGL38317.1"/>
    </source>
</evidence>
<dbReference type="GO" id="GO:0046933">
    <property type="term" value="F:proton-transporting ATP synthase activity, rotational mechanism"/>
    <property type="evidence" value="ECO:0007669"/>
    <property type="project" value="UniProtKB-UniRule"/>
</dbReference>
<evidence type="ECO:0000256" key="1">
    <source>
        <dbReference type="ARBA" id="ARBA00005513"/>
    </source>
</evidence>
<keyword evidence="8 12" id="KW-0472">Membrane</keyword>
<comment type="caution">
    <text evidence="15">The sequence shown here is derived from an EMBL/GenBank/DDBJ whole genome shotgun (WGS) entry which is preliminary data.</text>
</comment>
<evidence type="ECO:0000256" key="14">
    <source>
        <dbReference type="SAM" id="Coils"/>
    </source>
</evidence>
<evidence type="ECO:0000313" key="16">
    <source>
        <dbReference type="Proteomes" id="UP000178526"/>
    </source>
</evidence>
<dbReference type="CDD" id="cd06503">
    <property type="entry name" value="ATP-synt_Fo_b"/>
    <property type="match status" value="1"/>
</dbReference>
<accession>A0A1F7RBM4</accession>
<keyword evidence="4 12" id="KW-0812">Transmembrane</keyword>
<evidence type="ECO:0000256" key="3">
    <source>
        <dbReference type="ARBA" id="ARBA00022547"/>
    </source>
</evidence>
<dbReference type="Proteomes" id="UP000178526">
    <property type="component" value="Unassembled WGS sequence"/>
</dbReference>
<keyword evidence="3 12" id="KW-0138">CF(0)</keyword>
<comment type="function">
    <text evidence="12">Component of the F(0) channel, it forms part of the peripheral stalk, linking F(1) to F(0).</text>
</comment>
<dbReference type="PANTHER" id="PTHR33445">
    <property type="entry name" value="ATP SYNTHASE SUBUNIT B', CHLOROPLASTIC"/>
    <property type="match status" value="1"/>
</dbReference>
<evidence type="ECO:0000256" key="6">
    <source>
        <dbReference type="ARBA" id="ARBA00022989"/>
    </source>
</evidence>
<dbReference type="EMBL" id="MGDB01000150">
    <property type="protein sequence ID" value="OGL38317.1"/>
    <property type="molecule type" value="Genomic_DNA"/>
</dbReference>
<dbReference type="GO" id="GO:0005886">
    <property type="term" value="C:plasma membrane"/>
    <property type="evidence" value="ECO:0007669"/>
    <property type="project" value="UniProtKB-SubCell"/>
</dbReference>
<evidence type="ECO:0000256" key="9">
    <source>
        <dbReference type="ARBA" id="ARBA00023310"/>
    </source>
</evidence>
<protein>
    <recommendedName>
        <fullName evidence="12">ATP synthase subunit b</fullName>
    </recommendedName>
    <alternativeName>
        <fullName evidence="12">ATP synthase F(0) sector subunit b</fullName>
    </alternativeName>
    <alternativeName>
        <fullName evidence="12">ATPase subunit I</fullName>
    </alternativeName>
    <alternativeName>
        <fullName evidence="12">F-type ATPase subunit b</fullName>
        <shortName evidence="12">F-ATPase subunit b</shortName>
    </alternativeName>
</protein>
<dbReference type="AlphaFoldDB" id="A0A1F7RBM4"/>
<dbReference type="HAMAP" id="MF_01398">
    <property type="entry name" value="ATP_synth_b_bprime"/>
    <property type="match status" value="1"/>
</dbReference>
<keyword evidence="5 12" id="KW-0375">Hydrogen ion transport</keyword>
<evidence type="ECO:0000256" key="5">
    <source>
        <dbReference type="ARBA" id="ARBA00022781"/>
    </source>
</evidence>
<comment type="subcellular location">
    <subcellularLocation>
        <location evidence="12">Cell membrane</location>
        <topology evidence="12">Single-pass membrane protein</topology>
    </subcellularLocation>
    <subcellularLocation>
        <location evidence="11">Endomembrane system</location>
        <topology evidence="11">Single-pass membrane protein</topology>
    </subcellularLocation>
</comment>
<proteinExistence type="inferred from homology"/>
<dbReference type="GO" id="GO:0012505">
    <property type="term" value="C:endomembrane system"/>
    <property type="evidence" value="ECO:0007669"/>
    <property type="project" value="UniProtKB-SubCell"/>
</dbReference>
<keyword evidence="14" id="KW-0175">Coiled coil</keyword>
<keyword evidence="7 12" id="KW-0406">Ion transport</keyword>